<dbReference type="Proteomes" id="UP000269438">
    <property type="component" value="Unassembled WGS sequence"/>
</dbReference>
<dbReference type="EMBL" id="RCUY01000005">
    <property type="protein sequence ID" value="RLP83086.1"/>
    <property type="molecule type" value="Genomic_DNA"/>
</dbReference>
<dbReference type="Gene3D" id="3.20.20.100">
    <property type="entry name" value="NADP-dependent oxidoreductase domain"/>
    <property type="match status" value="1"/>
</dbReference>
<dbReference type="InterPro" id="IPR023210">
    <property type="entry name" value="NADP_OxRdtase_dom"/>
</dbReference>
<comment type="caution">
    <text evidence="4">The sequence shown here is derived from an EMBL/GenBank/DDBJ whole genome shotgun (WGS) entry which is preliminary data.</text>
</comment>
<dbReference type="InterPro" id="IPR036812">
    <property type="entry name" value="NAD(P)_OxRdtase_dom_sf"/>
</dbReference>
<proteinExistence type="predicted"/>
<dbReference type="SUPFAM" id="SSF51430">
    <property type="entry name" value="NAD(P)-linked oxidoreductase"/>
    <property type="match status" value="1"/>
</dbReference>
<dbReference type="AlphaFoldDB" id="A0A3L7ARG6"/>
<dbReference type="OrthoDB" id="9768793at2"/>
<dbReference type="InterPro" id="IPR050791">
    <property type="entry name" value="Aldo-Keto_reductase"/>
</dbReference>
<gene>
    <name evidence="4" type="ORF">D9V34_07555</name>
</gene>
<dbReference type="Pfam" id="PF00248">
    <property type="entry name" value="Aldo_ket_red"/>
    <property type="match status" value="1"/>
</dbReference>
<reference evidence="4 5" key="1">
    <citation type="submission" date="2018-10" db="EMBL/GenBank/DDBJ databases">
        <authorList>
            <person name="Li J."/>
        </authorList>
    </citation>
    <scope>NUCLEOTIDE SEQUENCE [LARGE SCALE GENOMIC DNA]</scope>
    <source>
        <strain evidence="4 5">JCM 11654</strain>
    </source>
</reference>
<evidence type="ECO:0000256" key="1">
    <source>
        <dbReference type="ARBA" id="ARBA00023002"/>
    </source>
</evidence>
<feature type="region of interest" description="Disordered" evidence="2">
    <location>
        <begin position="1"/>
        <end position="29"/>
    </location>
</feature>
<keyword evidence="1" id="KW-0560">Oxidoreductase</keyword>
<evidence type="ECO:0000313" key="5">
    <source>
        <dbReference type="Proteomes" id="UP000269438"/>
    </source>
</evidence>
<protein>
    <submittedName>
        <fullName evidence="4">Aldo/keto reductase</fullName>
    </submittedName>
</protein>
<dbReference type="RefSeq" id="WP_121688219.1">
    <property type="nucleotide sequence ID" value="NZ_RCUY01000005.1"/>
</dbReference>
<dbReference type="GO" id="GO:0005737">
    <property type="term" value="C:cytoplasm"/>
    <property type="evidence" value="ECO:0007669"/>
    <property type="project" value="TreeGrafter"/>
</dbReference>
<sequence length="334" mass="35186">MTIAPSPTETAAPATATTTAAGSEASGTTTPTAAETLLAGHRVPRVGLGAARLTAGDGWGVPADPEVPRALLRAALDAGIRYVDTADALGPGVSEGIIGDVVGNRDDILVSTKVGMLRPAQDRWGILGQPDYLRHAVHASLHRLQRERIDLLFLHRIDPEVPLADQLGALAELRDQGKIGHIGLSEPTLEQLDAALAIEPIAAVQSLYNVAARQNAPIIERLGERAIPFIAYWPLIGRGLPADTHDRVFAALDPAARAHQTSVQSIALAWIFHTVPDGLAVVGSRNPAHLRDNLEATAITLSAEEVTGISAAVTEALDGFVFHPRHSPHSTSRA</sequence>
<evidence type="ECO:0000259" key="3">
    <source>
        <dbReference type="Pfam" id="PF00248"/>
    </source>
</evidence>
<name>A0A3L7ARG6_9MICO</name>
<keyword evidence="5" id="KW-1185">Reference proteome</keyword>
<dbReference type="CDD" id="cd19088">
    <property type="entry name" value="AKR_AKR13B1"/>
    <property type="match status" value="1"/>
</dbReference>
<organism evidence="4 5">
    <name type="scientific">Mycetocola lacteus</name>
    <dbReference type="NCBI Taxonomy" id="76637"/>
    <lineage>
        <taxon>Bacteria</taxon>
        <taxon>Bacillati</taxon>
        <taxon>Actinomycetota</taxon>
        <taxon>Actinomycetes</taxon>
        <taxon>Micrococcales</taxon>
        <taxon>Microbacteriaceae</taxon>
        <taxon>Mycetocola</taxon>
    </lineage>
</organism>
<evidence type="ECO:0000313" key="4">
    <source>
        <dbReference type="EMBL" id="RLP83086.1"/>
    </source>
</evidence>
<dbReference type="PANTHER" id="PTHR43625:SF40">
    <property type="entry name" value="ALDO-KETO REDUCTASE YAKC [NADP(+)]"/>
    <property type="match status" value="1"/>
</dbReference>
<evidence type="ECO:0000256" key="2">
    <source>
        <dbReference type="SAM" id="MobiDB-lite"/>
    </source>
</evidence>
<dbReference type="GO" id="GO:0016491">
    <property type="term" value="F:oxidoreductase activity"/>
    <property type="evidence" value="ECO:0007669"/>
    <property type="project" value="UniProtKB-KW"/>
</dbReference>
<accession>A0A3L7ARG6</accession>
<feature type="domain" description="NADP-dependent oxidoreductase" evidence="3">
    <location>
        <begin position="46"/>
        <end position="311"/>
    </location>
</feature>
<dbReference type="PANTHER" id="PTHR43625">
    <property type="entry name" value="AFLATOXIN B1 ALDEHYDE REDUCTASE"/>
    <property type="match status" value="1"/>
</dbReference>